<dbReference type="AlphaFoldDB" id="A0A850PGC8"/>
<gene>
    <name evidence="1" type="ORF">HUK82_10255</name>
</gene>
<evidence type="ECO:0000313" key="2">
    <source>
        <dbReference type="Proteomes" id="UP000585665"/>
    </source>
</evidence>
<accession>A0A850PGC8</accession>
<keyword evidence="2" id="KW-1185">Reference proteome</keyword>
<name>A0A850PGC8_9PROT</name>
<dbReference type="RefSeq" id="WP_176613869.1">
    <property type="nucleotide sequence ID" value="NZ_JABXXR010000076.1"/>
</dbReference>
<evidence type="ECO:0000313" key="1">
    <source>
        <dbReference type="EMBL" id="NVN40942.1"/>
    </source>
</evidence>
<dbReference type="Proteomes" id="UP000585665">
    <property type="component" value="Unassembled WGS sequence"/>
</dbReference>
<reference evidence="1 2" key="1">
    <citation type="submission" date="2020-06" db="EMBL/GenBank/DDBJ databases">
        <title>Description of novel acetic acid bacteria.</title>
        <authorList>
            <person name="Sombolestani A."/>
        </authorList>
    </citation>
    <scope>NUCLEOTIDE SEQUENCE [LARGE SCALE GENOMIC DNA]</scope>
    <source>
        <strain evidence="1 2">LMG 27010</strain>
    </source>
</reference>
<dbReference type="Pfam" id="PF05045">
    <property type="entry name" value="RgpF"/>
    <property type="match status" value="1"/>
</dbReference>
<sequence>MSRNICLFAQYEPRGTLPVHVRHLLRQIQECGFRVVMACSGHDTVPDEVAAFCDANSITVVARANGGLDFGAWQHLIQQGYARGDGALLFANDSVFGPLRPLAPLISSLADADVWGLVDSQEVHWHLQSWFFGLSRAAFERPAIQRVFAMPFAGMERAEIVFHGEIGLGVAIRAEGLRVEVAQTSRTGRLSSVFPVNPMHVHWRTSITSGRVPFLKVEVLRDNAQRIAWLKTWPEAILDTSFFAPQWIETHLAGLNAKESPPPSIATQLLRGAISQDSGSLGATLKELLKARR</sequence>
<proteinExistence type="predicted"/>
<dbReference type="EMBL" id="JABXXR010000076">
    <property type="protein sequence ID" value="NVN40942.1"/>
    <property type="molecule type" value="Genomic_DNA"/>
</dbReference>
<organism evidence="1 2">
    <name type="scientific">Ameyamaea chiangmaiensis</name>
    <dbReference type="NCBI Taxonomy" id="442969"/>
    <lineage>
        <taxon>Bacteria</taxon>
        <taxon>Pseudomonadati</taxon>
        <taxon>Pseudomonadota</taxon>
        <taxon>Alphaproteobacteria</taxon>
        <taxon>Acetobacterales</taxon>
        <taxon>Acetobacteraceae</taxon>
        <taxon>Ameyamaea</taxon>
    </lineage>
</organism>
<protein>
    <submittedName>
        <fullName evidence="1">Uncharacterized protein</fullName>
    </submittedName>
</protein>
<comment type="caution">
    <text evidence="1">The sequence shown here is derived from an EMBL/GenBank/DDBJ whole genome shotgun (WGS) entry which is preliminary data.</text>
</comment>
<dbReference type="InterPro" id="IPR007739">
    <property type="entry name" value="RgpF"/>
</dbReference>